<dbReference type="Gene3D" id="3.10.105.10">
    <property type="entry name" value="Dipeptide-binding Protein, Domain 3"/>
    <property type="match status" value="1"/>
</dbReference>
<dbReference type="SUPFAM" id="SSF53850">
    <property type="entry name" value="Periplasmic binding protein-like II"/>
    <property type="match status" value="1"/>
</dbReference>
<feature type="region of interest" description="Disordered" evidence="2">
    <location>
        <begin position="25"/>
        <end position="45"/>
    </location>
</feature>
<feature type="domain" description="Solute-binding protein family 5" evidence="4">
    <location>
        <begin position="92"/>
        <end position="453"/>
    </location>
</feature>
<dbReference type="Pfam" id="PF00496">
    <property type="entry name" value="SBP_bac_5"/>
    <property type="match status" value="1"/>
</dbReference>
<dbReference type="CDD" id="cd08502">
    <property type="entry name" value="PBP2_NikA_DppA_OppA_like_16"/>
    <property type="match status" value="1"/>
</dbReference>
<dbReference type="PANTHER" id="PTHR30290">
    <property type="entry name" value="PERIPLASMIC BINDING COMPONENT OF ABC TRANSPORTER"/>
    <property type="match status" value="1"/>
</dbReference>
<dbReference type="GO" id="GO:0043190">
    <property type="term" value="C:ATP-binding cassette (ABC) transporter complex"/>
    <property type="evidence" value="ECO:0007669"/>
    <property type="project" value="InterPro"/>
</dbReference>
<dbReference type="InterPro" id="IPR000914">
    <property type="entry name" value="SBP_5_dom"/>
</dbReference>
<evidence type="ECO:0000256" key="2">
    <source>
        <dbReference type="SAM" id="MobiDB-lite"/>
    </source>
</evidence>
<organism evidence="5">
    <name type="scientific">Ornithinibacillus sp. 4-3</name>
    <dbReference type="NCBI Taxonomy" id="3231488"/>
    <lineage>
        <taxon>Bacteria</taxon>
        <taxon>Bacillati</taxon>
        <taxon>Bacillota</taxon>
        <taxon>Bacilli</taxon>
        <taxon>Bacillales</taxon>
        <taxon>Bacillaceae</taxon>
        <taxon>Ornithinibacillus</taxon>
    </lineage>
</organism>
<evidence type="ECO:0000259" key="4">
    <source>
        <dbReference type="Pfam" id="PF00496"/>
    </source>
</evidence>
<protein>
    <submittedName>
        <fullName evidence="5">ABC transporter substrate-binding protein</fullName>
    </submittedName>
</protein>
<accession>A0AB39HLT5</accession>
<dbReference type="RefSeq" id="WP_368653983.1">
    <property type="nucleotide sequence ID" value="NZ_CP162599.1"/>
</dbReference>
<dbReference type="GO" id="GO:0015833">
    <property type="term" value="P:peptide transport"/>
    <property type="evidence" value="ECO:0007669"/>
    <property type="project" value="TreeGrafter"/>
</dbReference>
<reference evidence="5" key="1">
    <citation type="submission" date="2024-07" db="EMBL/GenBank/DDBJ databases">
        <title>Halotolerant mesophilic bacterium Ornithinibacillus sp. 4-3, sp. nov., isolated from soil.</title>
        <authorList>
            <person name="Sidarenka A.V."/>
            <person name="Guliayeva D.E."/>
            <person name="Leanovich S.I."/>
            <person name="Hileuskaya K.S."/>
            <person name="Akhremchuk A.E."/>
            <person name="Sikolenko M.A."/>
            <person name="Valentovich L.N."/>
        </authorList>
    </citation>
    <scope>NUCLEOTIDE SEQUENCE</scope>
    <source>
        <strain evidence="5">4-3</strain>
    </source>
</reference>
<dbReference type="GO" id="GO:1904680">
    <property type="term" value="F:peptide transmembrane transporter activity"/>
    <property type="evidence" value="ECO:0007669"/>
    <property type="project" value="TreeGrafter"/>
</dbReference>
<dbReference type="InterPro" id="IPR030678">
    <property type="entry name" value="Peptide/Ni-bd"/>
</dbReference>
<dbReference type="InterPro" id="IPR039424">
    <property type="entry name" value="SBP_5"/>
</dbReference>
<feature type="signal peptide" evidence="3">
    <location>
        <begin position="1"/>
        <end position="21"/>
    </location>
</feature>
<evidence type="ECO:0000256" key="1">
    <source>
        <dbReference type="ARBA" id="ARBA00022729"/>
    </source>
</evidence>
<dbReference type="PROSITE" id="PS51257">
    <property type="entry name" value="PROKAR_LIPOPROTEIN"/>
    <property type="match status" value="1"/>
</dbReference>
<evidence type="ECO:0000256" key="3">
    <source>
        <dbReference type="SAM" id="SignalP"/>
    </source>
</evidence>
<dbReference type="EMBL" id="CP162599">
    <property type="protein sequence ID" value="XDK33301.1"/>
    <property type="molecule type" value="Genomic_DNA"/>
</dbReference>
<feature type="chain" id="PRO_5044202921" evidence="3">
    <location>
        <begin position="22"/>
        <end position="534"/>
    </location>
</feature>
<dbReference type="Gene3D" id="3.40.190.10">
    <property type="entry name" value="Periplasmic binding protein-like II"/>
    <property type="match status" value="1"/>
</dbReference>
<proteinExistence type="predicted"/>
<dbReference type="AlphaFoldDB" id="A0AB39HLT5"/>
<dbReference type="Gene3D" id="3.90.76.10">
    <property type="entry name" value="Dipeptide-binding Protein, Domain 1"/>
    <property type="match status" value="1"/>
</dbReference>
<dbReference type="PIRSF" id="PIRSF002741">
    <property type="entry name" value="MppA"/>
    <property type="match status" value="1"/>
</dbReference>
<gene>
    <name evidence="5" type="ORF">AB4Y30_02725</name>
</gene>
<name>A0AB39HLT5_9BACI</name>
<evidence type="ECO:0000313" key="5">
    <source>
        <dbReference type="EMBL" id="XDK33301.1"/>
    </source>
</evidence>
<dbReference type="GO" id="GO:0042597">
    <property type="term" value="C:periplasmic space"/>
    <property type="evidence" value="ECO:0007669"/>
    <property type="project" value="UniProtKB-ARBA"/>
</dbReference>
<sequence>MKKLVSLVLFIFLGFVLIACSSDSKGDAEQEGTEEPGAEEKGEAEKDTFQELKVAYSAQPHLLDPHVTTNIATSDVSRHFFESLLTVDSEYNVQPMLAESWELSEDGKTFTFQLRQGVTFHNGKELKAEDVVASLNRWSSLAGGKGLFEDAEFVEIDDYTLELRMPEPLSIALTGLSYLGGGFAAIMPKEVIENASPDGVTEFIGTGPYEFKEWKQDQYVLLTKYEDYVSREEEPDGLFGRREAIIDEIRFIFVADSSTRVAGIQSGEYDLAHAVPFDNADQLESNPDLVNYVYPTAYLIAHFNKKQGFFADKTARQAALAAIQAEDVLKAAYSSEKYYMLNHSLMMPHQQDQWYSDAGQELYNQDDQEKAKALLEEAGYDGEEIKIIATRDYEDQYLGGVVLQEQLQNIGMNVTLEVYDWPTLSDLIYEEDAYDIFMMGNIPSSEPSSSVMFRADYAGWPEDPKLEELIQKFRSMPTEEEAKPVFDELQEWFYDYVPSLRFGDFNRVATAHKSVGNFQYQDGFFFWNMTNSKE</sequence>
<dbReference type="PANTHER" id="PTHR30290:SF38">
    <property type="entry name" value="D,D-DIPEPTIDE-BINDING PERIPLASMIC PROTEIN DDPA-RELATED"/>
    <property type="match status" value="1"/>
</dbReference>
<keyword evidence="1 3" id="KW-0732">Signal</keyword>